<dbReference type="CDD" id="cd16913">
    <property type="entry name" value="YkuD_like"/>
    <property type="match status" value="1"/>
</dbReference>
<keyword evidence="4" id="KW-1185">Reference proteome</keyword>
<evidence type="ECO:0000313" key="4">
    <source>
        <dbReference type="Proteomes" id="UP001238179"/>
    </source>
</evidence>
<dbReference type="PANTHER" id="PTHR38589:SF1">
    <property type="entry name" value="BLR0621 PROTEIN"/>
    <property type="match status" value="1"/>
</dbReference>
<dbReference type="InterPro" id="IPR005490">
    <property type="entry name" value="LD_TPept_cat_dom"/>
</dbReference>
<feature type="chain" id="PRO_5041358991" description="YkuD domain-containing protein" evidence="2">
    <location>
        <begin position="36"/>
        <end position="272"/>
    </location>
</feature>
<dbReference type="AlphaFoldDB" id="A0AA48H6Q7"/>
<evidence type="ECO:0000256" key="1">
    <source>
        <dbReference type="SAM" id="MobiDB-lite"/>
    </source>
</evidence>
<evidence type="ECO:0008006" key="5">
    <source>
        <dbReference type="Google" id="ProtNLM"/>
    </source>
</evidence>
<feature type="region of interest" description="Disordered" evidence="1">
    <location>
        <begin position="101"/>
        <end position="123"/>
    </location>
</feature>
<proteinExistence type="predicted"/>
<evidence type="ECO:0000313" key="3">
    <source>
        <dbReference type="EMBL" id="BDU72843.1"/>
    </source>
</evidence>
<dbReference type="GO" id="GO:0016740">
    <property type="term" value="F:transferase activity"/>
    <property type="evidence" value="ECO:0007669"/>
    <property type="project" value="InterPro"/>
</dbReference>
<dbReference type="EMBL" id="AP027080">
    <property type="protein sequence ID" value="BDU72843.1"/>
    <property type="molecule type" value="Genomic_DNA"/>
</dbReference>
<accession>A0AA48H6Q7</accession>
<dbReference type="Proteomes" id="UP001238179">
    <property type="component" value="Chromosome"/>
</dbReference>
<organism evidence="3 4">
    <name type="scientific">Mesoterricola silvestris</name>
    <dbReference type="NCBI Taxonomy" id="2927979"/>
    <lineage>
        <taxon>Bacteria</taxon>
        <taxon>Pseudomonadati</taxon>
        <taxon>Acidobacteriota</taxon>
        <taxon>Holophagae</taxon>
        <taxon>Holophagales</taxon>
        <taxon>Holophagaceae</taxon>
        <taxon>Mesoterricola</taxon>
    </lineage>
</organism>
<protein>
    <recommendedName>
        <fullName evidence="5">YkuD domain-containing protein</fullName>
    </recommendedName>
</protein>
<dbReference type="RefSeq" id="WP_316415755.1">
    <property type="nucleotide sequence ID" value="NZ_AP027080.1"/>
</dbReference>
<dbReference type="PANTHER" id="PTHR38589">
    <property type="entry name" value="BLR0621 PROTEIN"/>
    <property type="match status" value="1"/>
</dbReference>
<feature type="signal peptide" evidence="2">
    <location>
        <begin position="1"/>
        <end position="35"/>
    </location>
</feature>
<gene>
    <name evidence="3" type="ORF">METEAL_20170</name>
</gene>
<dbReference type="KEGG" id="msil:METEAL_20170"/>
<name>A0AA48H6Q7_9BACT</name>
<keyword evidence="2" id="KW-0732">Signal</keyword>
<reference evidence="4" key="1">
    <citation type="journal article" date="2023" name="Int. J. Syst. Evol. Microbiol.">
        <title>Mesoterricola silvestris gen. nov., sp. nov., Mesoterricola sediminis sp. nov., Geothrix oryzae sp. nov., Geothrix edaphica sp. nov., Geothrix rubra sp. nov., and Geothrix limicola sp. nov., six novel members of Acidobacteriota isolated from soils.</title>
        <authorList>
            <person name="Itoh H."/>
            <person name="Sugisawa Y."/>
            <person name="Mise K."/>
            <person name="Xu Z."/>
            <person name="Kuniyasu M."/>
            <person name="Ushijima N."/>
            <person name="Kawano K."/>
            <person name="Kobayashi E."/>
            <person name="Shiratori Y."/>
            <person name="Masuda Y."/>
            <person name="Senoo K."/>
        </authorList>
    </citation>
    <scope>NUCLEOTIDE SEQUENCE [LARGE SCALE GENOMIC DNA]</scope>
    <source>
        <strain evidence="4">W79</strain>
    </source>
</reference>
<evidence type="ECO:0000256" key="2">
    <source>
        <dbReference type="SAM" id="SignalP"/>
    </source>
</evidence>
<sequence length="272" mass="28601">MSNPSTRGTHPAPGKGRRAPILLAFLAALALGAQAPAVPPGALRDRSAEFAASGQVLLVTAPGWNASRGFLQRFERAGGALVKVGAPLPVWLGKSGLAWRSDDGAPVPPAPGPAKREGDGRSPAGVLTFGGMWGYAPQAPPGVKLPYRASTECDRCVDDPDHADYGRIVRAGPAPTWRSAERLRLGTDHYRWLAVIHYNDQRPIKGAGSCIFLHVAPAPGEATSGCTALAPDDLLLVLEWLDPALNPLLVQLPGELLESARTAWNLPAALHP</sequence>